<dbReference type="Proteomes" id="UP000092583">
    <property type="component" value="Unassembled WGS sequence"/>
</dbReference>
<gene>
    <name evidence="2" type="ORF">L486_04322</name>
</gene>
<feature type="region of interest" description="Disordered" evidence="1">
    <location>
        <begin position="1"/>
        <end position="31"/>
    </location>
</feature>
<dbReference type="AlphaFoldDB" id="A0A1B9IS04"/>
<proteinExistence type="predicted"/>
<evidence type="ECO:0000256" key="1">
    <source>
        <dbReference type="SAM" id="MobiDB-lite"/>
    </source>
</evidence>
<dbReference type="EMBL" id="KI669462">
    <property type="protein sequence ID" value="OCF58291.1"/>
    <property type="molecule type" value="Genomic_DNA"/>
</dbReference>
<reference evidence="2 3" key="1">
    <citation type="submission" date="2013-07" db="EMBL/GenBank/DDBJ databases">
        <title>The Genome Sequence of Kwoniella mangroviensis CBS10435.</title>
        <authorList>
            <consortium name="The Broad Institute Genome Sequencing Platform"/>
            <person name="Cuomo C."/>
            <person name="Litvintseva A."/>
            <person name="Chen Y."/>
            <person name="Heitman J."/>
            <person name="Sun S."/>
            <person name="Springer D."/>
            <person name="Dromer F."/>
            <person name="Young S.K."/>
            <person name="Zeng Q."/>
            <person name="Gargeya S."/>
            <person name="Fitzgerald M."/>
            <person name="Abouelleil A."/>
            <person name="Alvarado L."/>
            <person name="Berlin A.M."/>
            <person name="Chapman S.B."/>
            <person name="Dewar J."/>
            <person name="Goldberg J."/>
            <person name="Griggs A."/>
            <person name="Gujja S."/>
            <person name="Hansen M."/>
            <person name="Howarth C."/>
            <person name="Imamovic A."/>
            <person name="Larimer J."/>
            <person name="McCowan C."/>
            <person name="Murphy C."/>
            <person name="Pearson M."/>
            <person name="Priest M."/>
            <person name="Roberts A."/>
            <person name="Saif S."/>
            <person name="Shea T."/>
            <person name="Sykes S."/>
            <person name="Wortman J."/>
            <person name="Nusbaum C."/>
            <person name="Birren B."/>
        </authorList>
    </citation>
    <scope>NUCLEOTIDE SEQUENCE [LARGE SCALE GENOMIC DNA]</scope>
    <source>
        <strain evidence="2 3">CBS 10435</strain>
    </source>
</reference>
<protein>
    <submittedName>
        <fullName evidence="2">Uncharacterized protein</fullName>
    </submittedName>
</protein>
<evidence type="ECO:0000313" key="3">
    <source>
        <dbReference type="Proteomes" id="UP000092583"/>
    </source>
</evidence>
<reference evidence="3" key="2">
    <citation type="submission" date="2013-12" db="EMBL/GenBank/DDBJ databases">
        <title>Evolution of pathogenesis and genome organization in the Tremellales.</title>
        <authorList>
            <person name="Cuomo C."/>
            <person name="Litvintseva A."/>
            <person name="Heitman J."/>
            <person name="Chen Y."/>
            <person name="Sun S."/>
            <person name="Springer D."/>
            <person name="Dromer F."/>
            <person name="Young S."/>
            <person name="Zeng Q."/>
            <person name="Chapman S."/>
            <person name="Gujja S."/>
            <person name="Saif S."/>
            <person name="Birren B."/>
        </authorList>
    </citation>
    <scope>NUCLEOTIDE SEQUENCE [LARGE SCALE GENOMIC DNA]</scope>
    <source>
        <strain evidence="3">CBS 10435</strain>
    </source>
</reference>
<sequence length="210" mass="23447">MSLPSDSSTADPATDPTPSSGDAPGSNSNNYLIASSLKKNSSSLGSDTVPIRFLLTRYLTEPYRGPPDMSYTKAHHWRLVAGSPSKESLKDWDTFSRNLNGNMKRHLKSTICTNGEVRPEQYPDVTDQIEITEREKLFREARAIFSDFFPAEGSGLSGSAATFELECVGIEQYLRRSPKISVDSLNPPPYDKVKYKQEMTARKGRSWFLL</sequence>
<name>A0A1B9IS04_9TREE</name>
<keyword evidence="3" id="KW-1185">Reference proteome</keyword>
<accession>A0A1B9IS04</accession>
<evidence type="ECO:0000313" key="2">
    <source>
        <dbReference type="EMBL" id="OCF58291.1"/>
    </source>
</evidence>
<organism evidence="2 3">
    <name type="scientific">Kwoniella mangroviensis CBS 10435</name>
    <dbReference type="NCBI Taxonomy" id="1331196"/>
    <lineage>
        <taxon>Eukaryota</taxon>
        <taxon>Fungi</taxon>
        <taxon>Dikarya</taxon>
        <taxon>Basidiomycota</taxon>
        <taxon>Agaricomycotina</taxon>
        <taxon>Tremellomycetes</taxon>
        <taxon>Tremellales</taxon>
        <taxon>Cryptococcaceae</taxon>
        <taxon>Kwoniella</taxon>
    </lineage>
</organism>